<dbReference type="Proteomes" id="UP000177579">
    <property type="component" value="Unassembled WGS sequence"/>
</dbReference>
<evidence type="ECO:0000256" key="3">
    <source>
        <dbReference type="ARBA" id="ARBA00023065"/>
    </source>
</evidence>
<evidence type="ECO:0000313" key="5">
    <source>
        <dbReference type="EMBL" id="OGF41933.1"/>
    </source>
</evidence>
<dbReference type="Pfam" id="PF01813">
    <property type="entry name" value="ATP-synt_D"/>
    <property type="match status" value="1"/>
</dbReference>
<dbReference type="EMBL" id="MFGO01000001">
    <property type="protein sequence ID" value="OGF41933.1"/>
    <property type="molecule type" value="Genomic_DNA"/>
</dbReference>
<evidence type="ECO:0000313" key="6">
    <source>
        <dbReference type="Proteomes" id="UP000177579"/>
    </source>
</evidence>
<protein>
    <recommendedName>
        <fullName evidence="4">V-type ATP synthase subunit D</fullName>
    </recommendedName>
    <alternativeName>
        <fullName evidence="4">V-ATPase subunit D</fullName>
    </alternativeName>
</protein>
<gene>
    <name evidence="4" type="primary">atpD</name>
    <name evidence="5" type="ORF">A2531_04860</name>
</gene>
<keyword evidence="4" id="KW-0375">Hydrogen ion transport</keyword>
<organism evidence="5 6">
    <name type="scientific">Candidatus Falkowbacteria bacterium RIFOXYD2_FULL_34_120</name>
    <dbReference type="NCBI Taxonomy" id="1798007"/>
    <lineage>
        <taxon>Bacteria</taxon>
        <taxon>Candidatus Falkowiibacteriota</taxon>
    </lineage>
</organism>
<dbReference type="GO" id="GO:0005524">
    <property type="term" value="F:ATP binding"/>
    <property type="evidence" value="ECO:0007669"/>
    <property type="project" value="UniProtKB-UniRule"/>
</dbReference>
<evidence type="ECO:0000256" key="1">
    <source>
        <dbReference type="ARBA" id="ARBA00005850"/>
    </source>
</evidence>
<dbReference type="InterPro" id="IPR002699">
    <property type="entry name" value="V_ATPase_D"/>
</dbReference>
<proteinExistence type="inferred from homology"/>
<dbReference type="NCBIfam" id="TIGR00309">
    <property type="entry name" value="V_ATPase_subD"/>
    <property type="match status" value="1"/>
</dbReference>
<dbReference type="GO" id="GO:0046933">
    <property type="term" value="F:proton-transporting ATP synthase activity, rotational mechanism"/>
    <property type="evidence" value="ECO:0007669"/>
    <property type="project" value="UniProtKB-UniRule"/>
</dbReference>
<comment type="caution">
    <text evidence="5">The sequence shown here is derived from an EMBL/GenBank/DDBJ whole genome shotgun (WGS) entry which is preliminary data.</text>
</comment>
<comment type="function">
    <text evidence="4">Produces ATP from ADP in the presence of a proton gradient across the membrane.</text>
</comment>
<reference evidence="5 6" key="1">
    <citation type="journal article" date="2016" name="Nat. Commun.">
        <title>Thousands of microbial genomes shed light on interconnected biogeochemical processes in an aquifer system.</title>
        <authorList>
            <person name="Anantharaman K."/>
            <person name="Brown C.T."/>
            <person name="Hug L.A."/>
            <person name="Sharon I."/>
            <person name="Castelle C.J."/>
            <person name="Probst A.J."/>
            <person name="Thomas B.C."/>
            <person name="Singh A."/>
            <person name="Wilkins M.J."/>
            <person name="Karaoz U."/>
            <person name="Brodie E.L."/>
            <person name="Williams K.H."/>
            <person name="Hubbard S.S."/>
            <person name="Banfield J.F."/>
        </authorList>
    </citation>
    <scope>NUCLEOTIDE SEQUENCE [LARGE SCALE GENOMIC DNA]</scope>
</reference>
<sequence>MAILKINPTRMELIKLKKKLVTAKRGHKLLKEKRDGLMKEFMAIIREVKTLRESVEDKLALGFKAFLFAGADMNKEEIEEAFAVPSKKIRLEADTKNVMSVNVPRFTYKEEGDFLSYSLATTSGELDTSLKIFSDTLKDLVNLAEKEHSAKLMAAEIEKTRRRVNALEYVFIPDMAETFKYITSKLNEQERSTIITTMIIKNEMEAQEEAV</sequence>
<keyword evidence="2 4" id="KW-0813">Transport</keyword>
<dbReference type="AlphaFoldDB" id="A0A1F5TSR0"/>
<accession>A0A1F5TSR0</accession>
<keyword evidence="3 4" id="KW-0406">Ion transport</keyword>
<dbReference type="GO" id="GO:0042777">
    <property type="term" value="P:proton motive force-driven plasma membrane ATP synthesis"/>
    <property type="evidence" value="ECO:0007669"/>
    <property type="project" value="UniProtKB-UniRule"/>
</dbReference>
<dbReference type="PANTHER" id="PTHR11671">
    <property type="entry name" value="V-TYPE ATP SYNTHASE SUBUNIT D"/>
    <property type="match status" value="1"/>
</dbReference>
<evidence type="ECO:0000256" key="2">
    <source>
        <dbReference type="ARBA" id="ARBA00022448"/>
    </source>
</evidence>
<dbReference type="Gene3D" id="1.10.287.3240">
    <property type="match status" value="1"/>
</dbReference>
<name>A0A1F5TSR0_9BACT</name>
<comment type="similarity">
    <text evidence="1 4">Belongs to the V-ATPase D subunit family.</text>
</comment>
<keyword evidence="4" id="KW-0066">ATP synthesis</keyword>
<dbReference type="GO" id="GO:0046961">
    <property type="term" value="F:proton-transporting ATPase activity, rotational mechanism"/>
    <property type="evidence" value="ECO:0007669"/>
    <property type="project" value="InterPro"/>
</dbReference>
<evidence type="ECO:0000256" key="4">
    <source>
        <dbReference type="HAMAP-Rule" id="MF_00271"/>
    </source>
</evidence>
<dbReference type="HAMAP" id="MF_00271">
    <property type="entry name" value="ATP_synth_D_arch"/>
    <property type="match status" value="1"/>
</dbReference>